<dbReference type="SUPFAM" id="SSF55031">
    <property type="entry name" value="Bacterial exopeptidase dimerisation domain"/>
    <property type="match status" value="1"/>
</dbReference>
<evidence type="ECO:0000313" key="7">
    <source>
        <dbReference type="EMBL" id="ELY89972.1"/>
    </source>
</evidence>
<dbReference type="SUPFAM" id="SSF53187">
    <property type="entry name" value="Zn-dependent exopeptidases"/>
    <property type="match status" value="1"/>
</dbReference>
<dbReference type="InterPro" id="IPR050072">
    <property type="entry name" value="Peptidase_M20A"/>
</dbReference>
<evidence type="ECO:0000256" key="1">
    <source>
        <dbReference type="ARBA" id="ARBA00001947"/>
    </source>
</evidence>
<dbReference type="GO" id="GO:0046872">
    <property type="term" value="F:metal ion binding"/>
    <property type="evidence" value="ECO:0007669"/>
    <property type="project" value="UniProtKB-KW"/>
</dbReference>
<feature type="region of interest" description="Disordered" evidence="5">
    <location>
        <begin position="202"/>
        <end position="224"/>
    </location>
</feature>
<reference evidence="7 8" key="1">
    <citation type="journal article" date="2014" name="PLoS Genet.">
        <title>Phylogenetically driven sequencing of extremely halophilic archaea reveals strategies for static and dynamic osmo-response.</title>
        <authorList>
            <person name="Becker E.A."/>
            <person name="Seitzer P.M."/>
            <person name="Tritt A."/>
            <person name="Larsen D."/>
            <person name="Krusor M."/>
            <person name="Yao A.I."/>
            <person name="Wu D."/>
            <person name="Madern D."/>
            <person name="Eisen J.A."/>
            <person name="Darling A.E."/>
            <person name="Facciotti M.T."/>
        </authorList>
    </citation>
    <scope>NUCLEOTIDE SEQUENCE [LARGE SCALE GENOMIC DNA]</scope>
    <source>
        <strain evidence="7 8">DSM 12281</strain>
    </source>
</reference>
<dbReference type="CDD" id="cd08659">
    <property type="entry name" value="M20_ArgE_DapE-like"/>
    <property type="match status" value="1"/>
</dbReference>
<dbReference type="InterPro" id="IPR036264">
    <property type="entry name" value="Bact_exopeptidase_dim_dom"/>
</dbReference>
<proteinExistence type="predicted"/>
<dbReference type="EMBL" id="AOIL01000048">
    <property type="protein sequence ID" value="ELY89972.1"/>
    <property type="molecule type" value="Genomic_DNA"/>
</dbReference>
<dbReference type="Gene3D" id="3.30.70.360">
    <property type="match status" value="1"/>
</dbReference>
<dbReference type="Gene3D" id="3.40.630.10">
    <property type="entry name" value="Zn peptidases"/>
    <property type="match status" value="1"/>
</dbReference>
<evidence type="ECO:0000256" key="5">
    <source>
        <dbReference type="SAM" id="MobiDB-lite"/>
    </source>
</evidence>
<keyword evidence="4" id="KW-0862">Zinc</keyword>
<dbReference type="PROSITE" id="PS00759">
    <property type="entry name" value="ARGE_DAPE_CPG2_2"/>
    <property type="match status" value="1"/>
</dbReference>
<dbReference type="GO" id="GO:0016787">
    <property type="term" value="F:hydrolase activity"/>
    <property type="evidence" value="ECO:0007669"/>
    <property type="project" value="UniProtKB-KW"/>
</dbReference>
<evidence type="ECO:0000256" key="2">
    <source>
        <dbReference type="ARBA" id="ARBA00022723"/>
    </source>
</evidence>
<keyword evidence="8" id="KW-1185">Reference proteome</keyword>
<evidence type="ECO:0000256" key="3">
    <source>
        <dbReference type="ARBA" id="ARBA00022801"/>
    </source>
</evidence>
<dbReference type="InterPro" id="IPR001261">
    <property type="entry name" value="ArgE/DapE_CS"/>
</dbReference>
<dbReference type="AlphaFoldDB" id="L9ZWK5"/>
<feature type="domain" description="Peptidase M20 dimerisation" evidence="6">
    <location>
        <begin position="154"/>
        <end position="259"/>
    </location>
</feature>
<comment type="cofactor">
    <cofactor evidence="1">
        <name>Zn(2+)</name>
        <dbReference type="ChEBI" id="CHEBI:29105"/>
    </cofactor>
</comment>
<comment type="caution">
    <text evidence="7">The sequence shown here is derived from an EMBL/GenBank/DDBJ whole genome shotgun (WGS) entry which is preliminary data.</text>
</comment>
<protein>
    <submittedName>
        <fullName evidence="7">Succinyl-diaminopimelate desuccinylase</fullName>
    </submittedName>
</protein>
<dbReference type="Pfam" id="PF07687">
    <property type="entry name" value="M20_dimer"/>
    <property type="match status" value="1"/>
</dbReference>
<gene>
    <name evidence="7" type="ORF">C484_13266</name>
</gene>
<dbReference type="OrthoDB" id="64254at2157"/>
<dbReference type="InterPro" id="IPR002933">
    <property type="entry name" value="Peptidase_M20"/>
</dbReference>
<organism evidence="7 8">
    <name type="scientific">Natrialba taiwanensis DSM 12281</name>
    <dbReference type="NCBI Taxonomy" id="1230458"/>
    <lineage>
        <taxon>Archaea</taxon>
        <taxon>Methanobacteriati</taxon>
        <taxon>Methanobacteriota</taxon>
        <taxon>Stenosarchaea group</taxon>
        <taxon>Halobacteria</taxon>
        <taxon>Halobacteriales</taxon>
        <taxon>Natrialbaceae</taxon>
        <taxon>Natrialba</taxon>
    </lineage>
</organism>
<evidence type="ECO:0000313" key="8">
    <source>
        <dbReference type="Proteomes" id="UP000011648"/>
    </source>
</evidence>
<dbReference type="PATRIC" id="fig|1230458.4.peg.2677"/>
<accession>L9ZWK5</accession>
<dbReference type="NCBIfam" id="NF006402">
    <property type="entry name" value="PRK08651.1-5"/>
    <property type="match status" value="1"/>
</dbReference>
<name>L9ZWK5_9EURY</name>
<keyword evidence="2" id="KW-0479">Metal-binding</keyword>
<dbReference type="PANTHER" id="PTHR43808">
    <property type="entry name" value="ACETYLORNITHINE DEACETYLASE"/>
    <property type="match status" value="1"/>
</dbReference>
<evidence type="ECO:0000259" key="6">
    <source>
        <dbReference type="Pfam" id="PF07687"/>
    </source>
</evidence>
<dbReference type="InterPro" id="IPR011650">
    <property type="entry name" value="Peptidase_M20_dimer"/>
</dbReference>
<dbReference type="STRING" id="1230458.C484_13266"/>
<dbReference type="Proteomes" id="UP000011648">
    <property type="component" value="Unassembled WGS sequence"/>
</dbReference>
<sequence>MGFDIASFHADAVRIPSHEDVDKMREFMLETLREAGHEPTVDDLGNVLATRGGERDAAGNGPHIVLNTHIDTVPPHVPYERDGDVIRGRGACDAKGPLAALLAAFLRVEPTTGTLTLAITTDEETLMTGAEGLQERLSADGYIVGEPTGLDVCIAARGQCEGTVTITGESGHAASVPADRNPIAALSHVLDALRDYDEVAGPGEDAVLGEPKLTPTALEGGDASNRVPERCRLTFDRRSVPPETSSSFRDDLAECLADRVQAEFDVEISVELIRPDTPFPQAFVTDEDADLVGALAAASGGAVRPFGAATEAGFFAADAPTVVFGPGVLADEEGAVAHAEREYVRLPDIEAAADALEATLAELVGERCR</sequence>
<evidence type="ECO:0000256" key="4">
    <source>
        <dbReference type="ARBA" id="ARBA00022833"/>
    </source>
</evidence>
<dbReference type="RefSeq" id="WP_006826360.1">
    <property type="nucleotide sequence ID" value="NZ_AOIL01000048.1"/>
</dbReference>
<dbReference type="Pfam" id="PF01546">
    <property type="entry name" value="Peptidase_M20"/>
    <property type="match status" value="1"/>
</dbReference>
<keyword evidence="3" id="KW-0378">Hydrolase</keyword>